<dbReference type="PANTHER" id="PTHR43606">
    <property type="entry name" value="PHOSPHATASE, PUTATIVE (AFU_ORTHOLOGUE AFUA_6G08710)-RELATED"/>
    <property type="match status" value="1"/>
</dbReference>
<reference evidence="4 5" key="1">
    <citation type="submission" date="2019-01" db="EMBL/GenBank/DDBJ databases">
        <title>Nocardioides guangzhouensis sp. nov., an actinobacterium isolated from soil.</title>
        <authorList>
            <person name="Fu Y."/>
            <person name="Cai Y."/>
            <person name="Lin Z."/>
            <person name="Chen P."/>
        </authorList>
    </citation>
    <scope>NUCLEOTIDE SEQUENCE [LARGE SCALE GENOMIC DNA]</scope>
    <source>
        <strain evidence="4 5">130</strain>
    </source>
</reference>
<sequence length="527" mass="58530">MFRHGVASGDPRPAAVVLWTRVTPTAAATPGSGKGPRVTVRWQVATDRAFRHLVRQGRFATGPSRDHTVKVDATGLAPARWYFYRFLLDGVASPVGRTRTAPAHDSDVTRLRLGVVSCANLQAGWFSAYRHLADRDDLDAVLHLGDYLYEYAPGEYGYGVGNVDVRPHDPPREMVSLADYRRRQAQYKTDPDLRRLHARYPFIATWDDHEVANDAWQAGAENHQPDEGDYRARRARAHRAYDEWMPVRLDGTAALGDGTRMFRRLRFGRLAELSMLDLRTYRDQQVASSVPGSPVGPVADPALSDPDRTMTGRAQLDWLKDGLRTGGAQWKLVGNPVMIAPVTFAQLPHDVLDPVNDVTGLLPRDGLAYNADQWDGYTDDRREVFTHLRDHGVRDTVFLTGDIHSGWACELPLDAATYPLGESAGVELVCSSVTSNNLKDITGSPPRTTSLAVETTIKANNRHVKYLDFDSHGFSVLDVTPERVQMDWFVIGDRADRGTPASWTASWATDSGTQRLRPVDRPVGGTR</sequence>
<evidence type="ECO:0000259" key="3">
    <source>
        <dbReference type="Pfam" id="PF16655"/>
    </source>
</evidence>
<dbReference type="InterPro" id="IPR038607">
    <property type="entry name" value="PhoD-like_sf"/>
</dbReference>
<feature type="domain" description="PhoD-like phosphatase metallophosphatase" evidence="2">
    <location>
        <begin position="113"/>
        <end position="488"/>
    </location>
</feature>
<dbReference type="Proteomes" id="UP000295198">
    <property type="component" value="Unassembled WGS sequence"/>
</dbReference>
<dbReference type="Gene3D" id="3.60.21.70">
    <property type="entry name" value="PhoD-like phosphatase"/>
    <property type="match status" value="1"/>
</dbReference>
<dbReference type="CDD" id="cd07389">
    <property type="entry name" value="MPP_PhoD"/>
    <property type="match status" value="1"/>
</dbReference>
<dbReference type="Pfam" id="PF16655">
    <property type="entry name" value="PhoD_N"/>
    <property type="match status" value="1"/>
</dbReference>
<dbReference type="SUPFAM" id="SSF56300">
    <property type="entry name" value="Metallo-dependent phosphatases"/>
    <property type="match status" value="1"/>
</dbReference>
<dbReference type="EMBL" id="SDKM01000009">
    <property type="protein sequence ID" value="RYP86936.1"/>
    <property type="molecule type" value="Genomic_DNA"/>
</dbReference>
<dbReference type="OrthoDB" id="327733at2"/>
<feature type="region of interest" description="Disordered" evidence="1">
    <location>
        <begin position="287"/>
        <end position="307"/>
    </location>
</feature>
<dbReference type="InterPro" id="IPR018946">
    <property type="entry name" value="PhoD-like_MPP"/>
</dbReference>
<dbReference type="InterPro" id="IPR029052">
    <property type="entry name" value="Metallo-depent_PP-like"/>
</dbReference>
<feature type="compositionally biased region" description="Polar residues" evidence="1">
    <location>
        <begin position="501"/>
        <end position="514"/>
    </location>
</feature>
<dbReference type="PANTHER" id="PTHR43606:SF2">
    <property type="entry name" value="ALKALINE PHOSPHATASE FAMILY PROTEIN (AFU_ORTHOLOGUE AFUA_5G03860)"/>
    <property type="match status" value="1"/>
</dbReference>
<protein>
    <submittedName>
        <fullName evidence="4">Alkaline phosphatase</fullName>
    </submittedName>
</protein>
<dbReference type="Pfam" id="PF09423">
    <property type="entry name" value="PhoD"/>
    <property type="match status" value="1"/>
</dbReference>
<organism evidence="4 5">
    <name type="scientific">Nocardioides guangzhouensis</name>
    <dbReference type="NCBI Taxonomy" id="2497878"/>
    <lineage>
        <taxon>Bacteria</taxon>
        <taxon>Bacillati</taxon>
        <taxon>Actinomycetota</taxon>
        <taxon>Actinomycetes</taxon>
        <taxon>Propionibacteriales</taxon>
        <taxon>Nocardioidaceae</taxon>
        <taxon>Nocardioides</taxon>
    </lineage>
</organism>
<accession>A0A4Q4ZHM9</accession>
<name>A0A4Q4ZHM9_9ACTN</name>
<feature type="domain" description="Phospholipase D N-terminal" evidence="3">
    <location>
        <begin position="4"/>
        <end position="100"/>
    </location>
</feature>
<evidence type="ECO:0000313" key="4">
    <source>
        <dbReference type="EMBL" id="RYP86936.1"/>
    </source>
</evidence>
<keyword evidence="5" id="KW-1185">Reference proteome</keyword>
<evidence type="ECO:0000313" key="5">
    <source>
        <dbReference type="Proteomes" id="UP000295198"/>
    </source>
</evidence>
<feature type="region of interest" description="Disordered" evidence="1">
    <location>
        <begin position="499"/>
        <end position="527"/>
    </location>
</feature>
<dbReference type="InterPro" id="IPR052900">
    <property type="entry name" value="Phospholipid_Metab_Enz"/>
</dbReference>
<comment type="caution">
    <text evidence="4">The sequence shown here is derived from an EMBL/GenBank/DDBJ whole genome shotgun (WGS) entry which is preliminary data.</text>
</comment>
<proteinExistence type="predicted"/>
<gene>
    <name evidence="4" type="ORF">EKO23_07850</name>
</gene>
<dbReference type="AlphaFoldDB" id="A0A4Q4ZHM9"/>
<evidence type="ECO:0000256" key="1">
    <source>
        <dbReference type="SAM" id="MobiDB-lite"/>
    </source>
</evidence>
<dbReference type="InterPro" id="IPR032093">
    <property type="entry name" value="PhoD_N"/>
</dbReference>
<dbReference type="Gene3D" id="2.60.40.380">
    <property type="entry name" value="Purple acid phosphatase-like, N-terminal"/>
    <property type="match status" value="1"/>
</dbReference>
<evidence type="ECO:0000259" key="2">
    <source>
        <dbReference type="Pfam" id="PF09423"/>
    </source>
</evidence>